<dbReference type="EMBL" id="BRYB01000996">
    <property type="protein sequence ID" value="GMI41376.1"/>
    <property type="molecule type" value="Genomic_DNA"/>
</dbReference>
<dbReference type="SMART" id="SM00028">
    <property type="entry name" value="TPR"/>
    <property type="match status" value="2"/>
</dbReference>
<dbReference type="Proteomes" id="UP001165060">
    <property type="component" value="Unassembled WGS sequence"/>
</dbReference>
<keyword evidence="4" id="KW-0812">Transmembrane</keyword>
<feature type="compositionally biased region" description="Basic and acidic residues" evidence="3">
    <location>
        <begin position="308"/>
        <end position="319"/>
    </location>
</feature>
<feature type="region of interest" description="Disordered" evidence="3">
    <location>
        <begin position="251"/>
        <end position="319"/>
    </location>
</feature>
<dbReference type="PANTHER" id="PTHR11242:SF0">
    <property type="entry name" value="TPR_REGION DOMAIN-CONTAINING PROTEIN"/>
    <property type="match status" value="1"/>
</dbReference>
<evidence type="ECO:0000313" key="6">
    <source>
        <dbReference type="Proteomes" id="UP001165060"/>
    </source>
</evidence>
<evidence type="ECO:0000256" key="4">
    <source>
        <dbReference type="SAM" id="Phobius"/>
    </source>
</evidence>
<comment type="caution">
    <text evidence="5">The sequence shown here is derived from an EMBL/GenBank/DDBJ whole genome shotgun (WGS) entry which is preliminary data.</text>
</comment>
<dbReference type="InterPro" id="IPR039663">
    <property type="entry name" value="AIP/AIPL1/TTC9"/>
</dbReference>
<sequence length="349" mass="37366">MVEVSELTASDHAAIASSPSIQAALSSSSASPALVTPPPSSLFYTPSMMMSTMNASLSATGGSCVLNRKLDDGSLVPASQGEKDAADAAAKMRQSAEQIANLTQEEKGMWAEDRRGHGNDHYREGEFQKAMDVYMTCLVGMAPADSPPAELRASDEKIALPALLNMAACAFQLGNYSKTVQICDQATSLASGVGRESGKVAARRGRARMKRGEHDLAAKDLRKALELFGEGGEGSAEVMRDLRRVKELKGKARENREKMEKAMKDTMEKGREKGEESFYGSRKGEREREAEKMKKKKAVSSFSSDAGAAEKKGGGAKEEGKKGFEFTFMHALAAAAAVLVAYYSVFPPA</sequence>
<keyword evidence="6" id="KW-1185">Reference proteome</keyword>
<protein>
    <submittedName>
        <fullName evidence="5">Uncharacterized protein</fullName>
    </submittedName>
</protein>
<dbReference type="Gene3D" id="1.25.40.10">
    <property type="entry name" value="Tetratricopeptide repeat domain"/>
    <property type="match status" value="1"/>
</dbReference>
<dbReference type="SUPFAM" id="SSF48452">
    <property type="entry name" value="TPR-like"/>
    <property type="match status" value="1"/>
</dbReference>
<keyword evidence="4" id="KW-0472">Membrane</keyword>
<evidence type="ECO:0000313" key="5">
    <source>
        <dbReference type="EMBL" id="GMI41376.1"/>
    </source>
</evidence>
<name>A0ABQ6N6L8_9STRA</name>
<dbReference type="InterPro" id="IPR019734">
    <property type="entry name" value="TPR_rpt"/>
</dbReference>
<gene>
    <name evidence="5" type="ORF">TeGR_g7726</name>
</gene>
<keyword evidence="2" id="KW-0802">TPR repeat</keyword>
<evidence type="ECO:0000256" key="3">
    <source>
        <dbReference type="SAM" id="MobiDB-lite"/>
    </source>
</evidence>
<keyword evidence="1" id="KW-0677">Repeat</keyword>
<evidence type="ECO:0000256" key="2">
    <source>
        <dbReference type="ARBA" id="ARBA00022803"/>
    </source>
</evidence>
<proteinExistence type="predicted"/>
<keyword evidence="4" id="KW-1133">Transmembrane helix</keyword>
<dbReference type="InterPro" id="IPR011990">
    <property type="entry name" value="TPR-like_helical_dom_sf"/>
</dbReference>
<evidence type="ECO:0000256" key="1">
    <source>
        <dbReference type="ARBA" id="ARBA00022737"/>
    </source>
</evidence>
<organism evidence="5 6">
    <name type="scientific">Tetraparma gracilis</name>
    <dbReference type="NCBI Taxonomy" id="2962635"/>
    <lineage>
        <taxon>Eukaryota</taxon>
        <taxon>Sar</taxon>
        <taxon>Stramenopiles</taxon>
        <taxon>Ochrophyta</taxon>
        <taxon>Bolidophyceae</taxon>
        <taxon>Parmales</taxon>
        <taxon>Triparmaceae</taxon>
        <taxon>Tetraparma</taxon>
    </lineage>
</organism>
<reference evidence="5 6" key="1">
    <citation type="journal article" date="2023" name="Commun. Biol.">
        <title>Genome analysis of Parmales, the sister group of diatoms, reveals the evolutionary specialization of diatoms from phago-mixotrophs to photoautotrophs.</title>
        <authorList>
            <person name="Ban H."/>
            <person name="Sato S."/>
            <person name="Yoshikawa S."/>
            <person name="Yamada K."/>
            <person name="Nakamura Y."/>
            <person name="Ichinomiya M."/>
            <person name="Sato N."/>
            <person name="Blanc-Mathieu R."/>
            <person name="Endo H."/>
            <person name="Kuwata A."/>
            <person name="Ogata H."/>
        </authorList>
    </citation>
    <scope>NUCLEOTIDE SEQUENCE [LARGE SCALE GENOMIC DNA]</scope>
</reference>
<dbReference type="PANTHER" id="PTHR11242">
    <property type="entry name" value="ARYL HYDROCARBON RECEPTOR INTERACTING PROTEIN RELATED"/>
    <property type="match status" value="1"/>
</dbReference>
<accession>A0ABQ6N6L8</accession>
<feature type="compositionally biased region" description="Basic and acidic residues" evidence="3">
    <location>
        <begin position="251"/>
        <end position="292"/>
    </location>
</feature>
<feature type="transmembrane region" description="Helical" evidence="4">
    <location>
        <begin position="326"/>
        <end position="346"/>
    </location>
</feature>